<evidence type="ECO:0000256" key="1">
    <source>
        <dbReference type="SAM" id="MobiDB-lite"/>
    </source>
</evidence>
<dbReference type="OrthoDB" id="959565at2759"/>
<feature type="region of interest" description="Disordered" evidence="1">
    <location>
        <begin position="1"/>
        <end position="24"/>
    </location>
</feature>
<evidence type="ECO:0000313" key="2">
    <source>
        <dbReference type="EMBL" id="MBA0801852.1"/>
    </source>
</evidence>
<sequence length="177" mass="19936">MIDIPQADSIPLQEPATTESCSSSADYIPDPLQVAKQPTPRTLVSETTPTFAELTMAPSPFSNVFFFSFLIIHFYTVICAEYEVNGDNGWIVPKHDNRTYNNWASTNRFIVNDTILGQPGIVREGGKWSSRCWGYSRKIQHKKQATENAINNGAVYEFRWLAAVISSILMLFFISAF</sequence>
<protein>
    <submittedName>
        <fullName evidence="2">Uncharacterized protein</fullName>
    </submittedName>
</protein>
<dbReference type="Gene3D" id="2.60.40.420">
    <property type="entry name" value="Cupredoxins - blue copper proteins"/>
    <property type="match status" value="1"/>
</dbReference>
<organism evidence="2 3">
    <name type="scientific">Gossypium harknessii</name>
    <dbReference type="NCBI Taxonomy" id="34285"/>
    <lineage>
        <taxon>Eukaryota</taxon>
        <taxon>Viridiplantae</taxon>
        <taxon>Streptophyta</taxon>
        <taxon>Embryophyta</taxon>
        <taxon>Tracheophyta</taxon>
        <taxon>Spermatophyta</taxon>
        <taxon>Magnoliopsida</taxon>
        <taxon>eudicotyledons</taxon>
        <taxon>Gunneridae</taxon>
        <taxon>Pentapetalae</taxon>
        <taxon>rosids</taxon>
        <taxon>malvids</taxon>
        <taxon>Malvales</taxon>
        <taxon>Malvaceae</taxon>
        <taxon>Malvoideae</taxon>
        <taxon>Gossypium</taxon>
    </lineage>
</organism>
<accession>A0A7J9GWD0</accession>
<evidence type="ECO:0000313" key="3">
    <source>
        <dbReference type="Proteomes" id="UP000593560"/>
    </source>
</evidence>
<feature type="compositionally biased region" description="Polar residues" evidence="1">
    <location>
        <begin position="15"/>
        <end position="24"/>
    </location>
</feature>
<gene>
    <name evidence="2" type="ORF">Gohar_012193</name>
</gene>
<reference evidence="2 3" key="1">
    <citation type="journal article" date="2019" name="Genome Biol. Evol.">
        <title>Insights into the evolution of the New World diploid cottons (Gossypium, subgenus Houzingenia) based on genome sequencing.</title>
        <authorList>
            <person name="Grover C.E."/>
            <person name="Arick M.A. 2nd"/>
            <person name="Thrash A."/>
            <person name="Conover J.L."/>
            <person name="Sanders W.S."/>
            <person name="Peterson D.G."/>
            <person name="Frelichowski J.E."/>
            <person name="Scheffler J.A."/>
            <person name="Scheffler B.E."/>
            <person name="Wendel J.F."/>
        </authorList>
    </citation>
    <scope>NUCLEOTIDE SEQUENCE [LARGE SCALE GENOMIC DNA]</scope>
    <source>
        <strain evidence="2">0</strain>
        <tissue evidence="2">Leaf</tissue>
    </source>
</reference>
<dbReference type="AlphaFoldDB" id="A0A7J9GWD0"/>
<feature type="non-terminal residue" evidence="2">
    <location>
        <position position="1"/>
    </location>
</feature>
<proteinExistence type="predicted"/>
<name>A0A7J9GWD0_9ROSI</name>
<dbReference type="EMBL" id="JABFAD010000007">
    <property type="protein sequence ID" value="MBA0801852.1"/>
    <property type="molecule type" value="Genomic_DNA"/>
</dbReference>
<comment type="caution">
    <text evidence="2">The sequence shown here is derived from an EMBL/GenBank/DDBJ whole genome shotgun (WGS) entry which is preliminary data.</text>
</comment>
<dbReference type="Proteomes" id="UP000593560">
    <property type="component" value="Unassembled WGS sequence"/>
</dbReference>
<dbReference type="InterPro" id="IPR008972">
    <property type="entry name" value="Cupredoxin"/>
</dbReference>
<keyword evidence="3" id="KW-1185">Reference proteome</keyword>
<dbReference type="SUPFAM" id="SSF49503">
    <property type="entry name" value="Cupredoxins"/>
    <property type="match status" value="1"/>
</dbReference>